<comment type="caution">
    <text evidence="2">The sequence shown here is derived from an EMBL/GenBank/DDBJ whole genome shotgun (WGS) entry which is preliminary data.</text>
</comment>
<reference evidence="2 3" key="1">
    <citation type="submission" date="2020-03" db="EMBL/GenBank/DDBJ databases">
        <title>Whole genome shotgun sequence of Phytohabitans houttuyneae NBRC 108639.</title>
        <authorList>
            <person name="Komaki H."/>
            <person name="Tamura T."/>
        </authorList>
    </citation>
    <scope>NUCLEOTIDE SEQUENCE [LARGE SCALE GENOMIC DNA]</scope>
    <source>
        <strain evidence="2 3">NBRC 108639</strain>
    </source>
</reference>
<organism evidence="2 3">
    <name type="scientific">Phytohabitans houttuyneae</name>
    <dbReference type="NCBI Taxonomy" id="1076126"/>
    <lineage>
        <taxon>Bacteria</taxon>
        <taxon>Bacillati</taxon>
        <taxon>Actinomycetota</taxon>
        <taxon>Actinomycetes</taxon>
        <taxon>Micromonosporales</taxon>
        <taxon>Micromonosporaceae</taxon>
    </lineage>
</organism>
<protein>
    <recommendedName>
        <fullName evidence="4">PknH-like extracellular domain-containing protein</fullName>
    </recommendedName>
</protein>
<evidence type="ECO:0000313" key="3">
    <source>
        <dbReference type="Proteomes" id="UP000482800"/>
    </source>
</evidence>
<sequence>MAVAAAVALAACDHTPAAAPSPRATPPPASGAQPATGPITPQQFLQPEDIGSGYRIAAAAGSGDWTVEASASLLHCPAGDGTPEPADKHQRSLVRGSPQAGDSVLQYVARYRPGDAARYLRRLSERIGACRPATGRSISVARHGFAGDQALLVAAYFGGGSAVTHVLVRQGDLVTEFVVKAGRGRSILQRLGRTAAERLCDGGRAC</sequence>
<accession>A0A6V8JWN9</accession>
<reference evidence="2 3" key="2">
    <citation type="submission" date="2020-03" db="EMBL/GenBank/DDBJ databases">
        <authorList>
            <person name="Ichikawa N."/>
            <person name="Kimura A."/>
            <person name="Kitahashi Y."/>
            <person name="Uohara A."/>
        </authorList>
    </citation>
    <scope>NUCLEOTIDE SEQUENCE [LARGE SCALE GENOMIC DNA]</scope>
    <source>
        <strain evidence="2 3">NBRC 108639</strain>
    </source>
</reference>
<dbReference type="AlphaFoldDB" id="A0A6V8JWN9"/>
<proteinExistence type="predicted"/>
<evidence type="ECO:0000313" key="2">
    <source>
        <dbReference type="EMBL" id="GFJ77113.1"/>
    </source>
</evidence>
<evidence type="ECO:0008006" key="4">
    <source>
        <dbReference type="Google" id="ProtNLM"/>
    </source>
</evidence>
<feature type="region of interest" description="Disordered" evidence="1">
    <location>
        <begin position="78"/>
        <end position="97"/>
    </location>
</feature>
<name>A0A6V8JWN9_9ACTN</name>
<dbReference type="Proteomes" id="UP000482800">
    <property type="component" value="Unassembled WGS sequence"/>
</dbReference>
<dbReference type="EMBL" id="BLPF01000001">
    <property type="protein sequence ID" value="GFJ77113.1"/>
    <property type="molecule type" value="Genomic_DNA"/>
</dbReference>
<evidence type="ECO:0000256" key="1">
    <source>
        <dbReference type="SAM" id="MobiDB-lite"/>
    </source>
</evidence>
<gene>
    <name evidence="2" type="ORF">Phou_012930</name>
</gene>
<keyword evidence="3" id="KW-1185">Reference proteome</keyword>
<feature type="region of interest" description="Disordered" evidence="1">
    <location>
        <begin position="16"/>
        <end position="41"/>
    </location>
</feature>